<organism evidence="9 10">
    <name type="scientific">Devosia geojensis</name>
    <dbReference type="NCBI Taxonomy" id="443610"/>
    <lineage>
        <taxon>Bacteria</taxon>
        <taxon>Pseudomonadati</taxon>
        <taxon>Pseudomonadota</taxon>
        <taxon>Alphaproteobacteria</taxon>
        <taxon>Hyphomicrobiales</taxon>
        <taxon>Devosiaceae</taxon>
        <taxon>Devosia</taxon>
    </lineage>
</organism>
<evidence type="ECO:0000313" key="9">
    <source>
        <dbReference type="EMBL" id="KKB11953.1"/>
    </source>
</evidence>
<proteinExistence type="inferred from homology"/>
<keyword evidence="6 7" id="KW-0472">Membrane</keyword>
<keyword evidence="5 7" id="KW-1133">Transmembrane helix</keyword>
<evidence type="ECO:0000313" key="10">
    <source>
        <dbReference type="Proteomes" id="UP000033632"/>
    </source>
</evidence>
<comment type="similarity">
    <text evidence="7">Belongs to the binding-protein-dependent transport system permease family.</text>
</comment>
<dbReference type="GO" id="GO:0055085">
    <property type="term" value="P:transmembrane transport"/>
    <property type="evidence" value="ECO:0007669"/>
    <property type="project" value="InterPro"/>
</dbReference>
<dbReference type="RefSeq" id="WP_046108457.1">
    <property type="nucleotide sequence ID" value="NZ_JZEX01000104.1"/>
</dbReference>
<keyword evidence="3" id="KW-1003">Cell membrane</keyword>
<feature type="transmembrane region" description="Helical" evidence="7">
    <location>
        <begin position="112"/>
        <end position="133"/>
    </location>
</feature>
<dbReference type="EMBL" id="JZEX01000104">
    <property type="protein sequence ID" value="KKB11953.1"/>
    <property type="molecule type" value="Genomic_DNA"/>
</dbReference>
<feature type="transmembrane region" description="Helical" evidence="7">
    <location>
        <begin position="189"/>
        <end position="214"/>
    </location>
</feature>
<sequence length="279" mass="31770">MSVSEAGAARRGRFPWGLVVPTAGLSFFALVTWYPFVFMLATSLKTRQQFFESYWWFTFPFDWMNYVEVWPRVSRAILNSLVYSGLALALTLFFSLLGGYAFGRFNFRGKDILFLAILMLLMVPGILTIVPLFVQMRQFGFMNTWAALVLPWTGFEMVFGIYLMRLFFERLPRELFHAARVEGASEWKVLLFVAIPLALPGLGSVAILDLLFTWNDLIWPIVTMSDQNNLPVGPTALLFRGNENVDYGAIFAAYVTISAPLIIVFSLFTRQFLRGIEGI</sequence>
<dbReference type="Pfam" id="PF00528">
    <property type="entry name" value="BPD_transp_1"/>
    <property type="match status" value="1"/>
</dbReference>
<feature type="domain" description="ABC transmembrane type-1" evidence="8">
    <location>
        <begin position="77"/>
        <end position="268"/>
    </location>
</feature>
<comment type="subcellular location">
    <subcellularLocation>
        <location evidence="1 7">Cell membrane</location>
        <topology evidence="1 7">Multi-pass membrane protein</topology>
    </subcellularLocation>
</comment>
<evidence type="ECO:0000256" key="7">
    <source>
        <dbReference type="RuleBase" id="RU363032"/>
    </source>
</evidence>
<dbReference type="STRING" id="443610.VE25_09905"/>
<name>A0A0F5FSZ0_9HYPH</name>
<feature type="transmembrane region" description="Helical" evidence="7">
    <location>
        <begin position="76"/>
        <end position="100"/>
    </location>
</feature>
<feature type="transmembrane region" description="Helical" evidence="7">
    <location>
        <begin position="145"/>
        <end position="168"/>
    </location>
</feature>
<evidence type="ECO:0000256" key="5">
    <source>
        <dbReference type="ARBA" id="ARBA00022989"/>
    </source>
</evidence>
<dbReference type="Proteomes" id="UP000033632">
    <property type="component" value="Unassembled WGS sequence"/>
</dbReference>
<evidence type="ECO:0000256" key="2">
    <source>
        <dbReference type="ARBA" id="ARBA00022448"/>
    </source>
</evidence>
<evidence type="ECO:0000256" key="6">
    <source>
        <dbReference type="ARBA" id="ARBA00023136"/>
    </source>
</evidence>
<protein>
    <recommendedName>
        <fullName evidence="8">ABC transmembrane type-1 domain-containing protein</fullName>
    </recommendedName>
</protein>
<evidence type="ECO:0000259" key="8">
    <source>
        <dbReference type="PROSITE" id="PS50928"/>
    </source>
</evidence>
<keyword evidence="2 7" id="KW-0813">Transport</keyword>
<reference evidence="9 10" key="1">
    <citation type="submission" date="2015-03" db="EMBL/GenBank/DDBJ databases">
        <authorList>
            <person name="Hassan Y.I."/>
            <person name="Lepp D."/>
            <person name="Li X.-Z."/>
            <person name="Zhou T."/>
        </authorList>
    </citation>
    <scope>NUCLEOTIDE SEQUENCE [LARGE SCALE GENOMIC DNA]</scope>
    <source>
        <strain evidence="9 10">BD-c194</strain>
    </source>
</reference>
<dbReference type="PANTHER" id="PTHR43744:SF12">
    <property type="entry name" value="ABC TRANSPORTER PERMEASE PROTEIN MG189-RELATED"/>
    <property type="match status" value="1"/>
</dbReference>
<gene>
    <name evidence="9" type="ORF">VE25_09905</name>
</gene>
<feature type="transmembrane region" description="Helical" evidence="7">
    <location>
        <begin position="247"/>
        <end position="268"/>
    </location>
</feature>
<dbReference type="AlphaFoldDB" id="A0A0F5FSZ0"/>
<evidence type="ECO:0000256" key="1">
    <source>
        <dbReference type="ARBA" id="ARBA00004651"/>
    </source>
</evidence>
<dbReference type="OrthoDB" id="8013951at2"/>
<dbReference type="PROSITE" id="PS50928">
    <property type="entry name" value="ABC_TM1"/>
    <property type="match status" value="1"/>
</dbReference>
<evidence type="ECO:0000256" key="3">
    <source>
        <dbReference type="ARBA" id="ARBA00022475"/>
    </source>
</evidence>
<accession>A0A0F5FSZ0</accession>
<dbReference type="PANTHER" id="PTHR43744">
    <property type="entry name" value="ABC TRANSPORTER PERMEASE PROTEIN MG189-RELATED-RELATED"/>
    <property type="match status" value="1"/>
</dbReference>
<comment type="caution">
    <text evidence="9">The sequence shown here is derived from an EMBL/GenBank/DDBJ whole genome shotgun (WGS) entry which is preliminary data.</text>
</comment>
<dbReference type="Gene3D" id="1.10.3720.10">
    <property type="entry name" value="MetI-like"/>
    <property type="match status" value="1"/>
</dbReference>
<evidence type="ECO:0000256" key="4">
    <source>
        <dbReference type="ARBA" id="ARBA00022692"/>
    </source>
</evidence>
<dbReference type="InterPro" id="IPR000515">
    <property type="entry name" value="MetI-like"/>
</dbReference>
<dbReference type="CDD" id="cd06261">
    <property type="entry name" value="TM_PBP2"/>
    <property type="match status" value="1"/>
</dbReference>
<feature type="transmembrane region" description="Helical" evidence="7">
    <location>
        <begin position="20"/>
        <end position="41"/>
    </location>
</feature>
<keyword evidence="10" id="KW-1185">Reference proteome</keyword>
<dbReference type="SUPFAM" id="SSF161098">
    <property type="entry name" value="MetI-like"/>
    <property type="match status" value="1"/>
</dbReference>
<dbReference type="PATRIC" id="fig|443610.3.peg.154"/>
<dbReference type="GO" id="GO:0005886">
    <property type="term" value="C:plasma membrane"/>
    <property type="evidence" value="ECO:0007669"/>
    <property type="project" value="UniProtKB-SubCell"/>
</dbReference>
<dbReference type="InterPro" id="IPR035906">
    <property type="entry name" value="MetI-like_sf"/>
</dbReference>
<keyword evidence="4 7" id="KW-0812">Transmembrane</keyword>